<dbReference type="RefSeq" id="WP_210657220.1">
    <property type="nucleotide sequence ID" value="NZ_JAGKSP010000002.1"/>
</dbReference>
<accession>A0ABS5CA08</accession>
<dbReference type="Proteomes" id="UP000673394">
    <property type="component" value="Unassembled WGS sequence"/>
</dbReference>
<feature type="region of interest" description="Disordered" evidence="1">
    <location>
        <begin position="280"/>
        <end position="308"/>
    </location>
</feature>
<keyword evidence="3" id="KW-1185">Reference proteome</keyword>
<dbReference type="SUPFAM" id="SSF51197">
    <property type="entry name" value="Clavaminate synthase-like"/>
    <property type="match status" value="1"/>
</dbReference>
<sequence length="308" mass="35392">MHNRVLNFEQIEHFKEWGWVKVEQAFPRETAVSCQQFLWEKLRERGVLQEDPSSWTKPMIYIQEAYRSPEFDQCNTLRMANAIEELIGKERWTDKGVYGIDEIHSTWGWWPVNFALGAEQEWTVPTEGWHWDGIHFRHYVDSPEQGLLCLCLFSEIAPRGGGTLVLEGSHKLVARFLAQHPQGLESQAAIDALNMQHPYLAQLTGIASGQHASTAEARIHTFMNTLHRDSEGIQLRVIETTGSPGDVILCHPFLYHTASPNHNGVPRFMCNRTTPLKERMNLNRDDPRDYSPLEMSIRQALSDRETTS</sequence>
<reference evidence="2 3" key="1">
    <citation type="submission" date="2021-04" db="EMBL/GenBank/DDBJ databases">
        <title>Paenibacillus sp. DLE-14 whole genome sequence.</title>
        <authorList>
            <person name="Ham Y.J."/>
        </authorList>
    </citation>
    <scope>NUCLEOTIDE SEQUENCE [LARGE SCALE GENOMIC DNA]</scope>
    <source>
        <strain evidence="2 3">DLE-14</strain>
    </source>
</reference>
<dbReference type="EMBL" id="JAGKSP010000002">
    <property type="protein sequence ID" value="MBP3962778.1"/>
    <property type="molecule type" value="Genomic_DNA"/>
</dbReference>
<protein>
    <recommendedName>
        <fullName evidence="4">Phytanoyl-CoA dioxygenase</fullName>
    </recommendedName>
</protein>
<evidence type="ECO:0000313" key="2">
    <source>
        <dbReference type="EMBL" id="MBP3962778.1"/>
    </source>
</evidence>
<evidence type="ECO:0000313" key="3">
    <source>
        <dbReference type="Proteomes" id="UP000673394"/>
    </source>
</evidence>
<gene>
    <name evidence="2" type="ORF">I8J30_08675</name>
</gene>
<feature type="compositionally biased region" description="Basic and acidic residues" evidence="1">
    <location>
        <begin position="280"/>
        <end position="291"/>
    </location>
</feature>
<comment type="caution">
    <text evidence="2">The sequence shown here is derived from an EMBL/GenBank/DDBJ whole genome shotgun (WGS) entry which is preliminary data.</text>
</comment>
<evidence type="ECO:0008006" key="4">
    <source>
        <dbReference type="Google" id="ProtNLM"/>
    </source>
</evidence>
<evidence type="ECO:0000256" key="1">
    <source>
        <dbReference type="SAM" id="MobiDB-lite"/>
    </source>
</evidence>
<dbReference type="Gene3D" id="2.60.120.620">
    <property type="entry name" value="q2cbj1_9rhob like domain"/>
    <property type="match status" value="1"/>
</dbReference>
<name>A0ABS5CA08_9BACL</name>
<proteinExistence type="predicted"/>
<organism evidence="2 3">
    <name type="scientific">Paenibacillus lignilyticus</name>
    <dbReference type="NCBI Taxonomy" id="1172615"/>
    <lineage>
        <taxon>Bacteria</taxon>
        <taxon>Bacillati</taxon>
        <taxon>Bacillota</taxon>
        <taxon>Bacilli</taxon>
        <taxon>Bacillales</taxon>
        <taxon>Paenibacillaceae</taxon>
        <taxon>Paenibacillus</taxon>
    </lineage>
</organism>